<sequence length="715" mass="81328">MATPEACLRNARSWFSGSPIDFELACTVTDDEACQIVRHLPVWNEFLYFLNYELRESSGTSGHLSLVDIDYPRLSRPRETDYDTWLQVNFLMNKLLATHRCIGTLDLKCSFSSRILHPYEYFFCDALRTNPSIKTLKMNFLDDHEHENVCAAISTCVKLERLELDHSLRPPEGLFPALSSLLRTTTALTVLKMPQLQITKQQADSLLTALRENTTLKELLISESPSSKVSLVNRPGFAQYLKNTATLKTLSVGVAVVTGCGHENRWLWILDGISESRTITEVSLRNVVPCEASSAKIAKIFAQNSVLRSVHIIFRSEPSDLRFTSVHNWDGLEAFTQNETLEELTLSSHIWPVKQWALFFAAVARKQNLRKATVAVTRENRRLLPQLRSFLGESGAQAKTALDTGCYFLGSEPDLPHYGAFSRVCAFRGQYTTRELFQTLEHATSLDHITHLFLQIKVVDFDKSLSSAISKYVKVTSTLQELRLSTNWSPLPNNHPNRSWNIIVSSFFENKSIKQLSVSATYMDDEDVERLADAVKLSKVIRGADYLNEEPKKSRLFFRHLSADIADNYRILRVNFFTPTERDSLAFRDWYAVWEVARRNSDLIRRAAAFVSSARSDRCCASALERVASHPALREEVAKLCSVDEAEAARMIRAALLSFQSIEAFMRLAGVVRQRVECHPREDGRLQLHDLNEYCWAALRRYLTLSDVRESPARP</sequence>
<evidence type="ECO:0000313" key="2">
    <source>
        <dbReference type="EMBL" id="KAK8767323.1"/>
    </source>
</evidence>
<dbReference type="SUPFAM" id="SSF52047">
    <property type="entry name" value="RNI-like"/>
    <property type="match status" value="1"/>
</dbReference>
<protein>
    <recommendedName>
        <fullName evidence="4">Nlr family card domain protein</fullName>
    </recommendedName>
</protein>
<name>A0AAQ4DXY3_AMBAM</name>
<dbReference type="InterPro" id="IPR032675">
    <property type="entry name" value="LRR_dom_sf"/>
</dbReference>
<proteinExistence type="predicted"/>
<gene>
    <name evidence="2" type="ORF">V5799_005896</name>
</gene>
<reference evidence="2 3" key="1">
    <citation type="journal article" date="2023" name="Arcadia Sci">
        <title>De novo assembly of a long-read Amblyomma americanum tick genome.</title>
        <authorList>
            <person name="Chou S."/>
            <person name="Poskanzer K.E."/>
            <person name="Rollins M."/>
            <person name="Thuy-Boun P.S."/>
        </authorList>
    </citation>
    <scope>NUCLEOTIDE SEQUENCE [LARGE SCALE GENOMIC DNA]</scope>
    <source>
        <strain evidence="2">F_SG_1</strain>
        <tissue evidence="2">Salivary glands</tissue>
    </source>
</reference>
<keyword evidence="3" id="KW-1185">Reference proteome</keyword>
<comment type="caution">
    <text evidence="2">The sequence shown here is derived from an EMBL/GenBank/DDBJ whole genome shotgun (WGS) entry which is preliminary data.</text>
</comment>
<accession>A0AAQ4DXY3</accession>
<dbReference type="AlphaFoldDB" id="A0AAQ4DXY3"/>
<dbReference type="PANTHER" id="PTHR24111">
    <property type="entry name" value="LEUCINE-RICH REPEAT-CONTAINING PROTEIN 34"/>
    <property type="match status" value="1"/>
</dbReference>
<dbReference type="InterPro" id="IPR052201">
    <property type="entry name" value="LRR-containing_regulator"/>
</dbReference>
<organism evidence="2 3">
    <name type="scientific">Amblyomma americanum</name>
    <name type="common">Lone star tick</name>
    <dbReference type="NCBI Taxonomy" id="6943"/>
    <lineage>
        <taxon>Eukaryota</taxon>
        <taxon>Metazoa</taxon>
        <taxon>Ecdysozoa</taxon>
        <taxon>Arthropoda</taxon>
        <taxon>Chelicerata</taxon>
        <taxon>Arachnida</taxon>
        <taxon>Acari</taxon>
        <taxon>Parasitiformes</taxon>
        <taxon>Ixodida</taxon>
        <taxon>Ixodoidea</taxon>
        <taxon>Ixodidae</taxon>
        <taxon>Amblyomminae</taxon>
        <taxon>Amblyomma</taxon>
    </lineage>
</organism>
<evidence type="ECO:0008006" key="4">
    <source>
        <dbReference type="Google" id="ProtNLM"/>
    </source>
</evidence>
<dbReference type="Gene3D" id="3.80.10.10">
    <property type="entry name" value="Ribonuclease Inhibitor"/>
    <property type="match status" value="2"/>
</dbReference>
<dbReference type="EMBL" id="JARKHS020025571">
    <property type="protein sequence ID" value="KAK8767323.1"/>
    <property type="molecule type" value="Genomic_DNA"/>
</dbReference>
<keyword evidence="1" id="KW-0677">Repeat</keyword>
<evidence type="ECO:0000313" key="3">
    <source>
        <dbReference type="Proteomes" id="UP001321473"/>
    </source>
</evidence>
<evidence type="ECO:0000256" key="1">
    <source>
        <dbReference type="ARBA" id="ARBA00022737"/>
    </source>
</evidence>
<dbReference type="Proteomes" id="UP001321473">
    <property type="component" value="Unassembled WGS sequence"/>
</dbReference>
<dbReference type="PANTHER" id="PTHR24111:SF0">
    <property type="entry name" value="LEUCINE-RICH REPEAT-CONTAINING PROTEIN"/>
    <property type="match status" value="1"/>
</dbReference>